<reference evidence="2" key="1">
    <citation type="submission" date="2023-01" db="EMBL/GenBank/DDBJ databases">
        <authorList>
            <person name="Van Ghelder C."/>
            <person name="Rancurel C."/>
        </authorList>
    </citation>
    <scope>NUCLEOTIDE SEQUENCE</scope>
    <source>
        <strain evidence="2">CNCM I-4278</strain>
    </source>
</reference>
<dbReference type="OrthoDB" id="5327145at2759"/>
<sequence length="476" mass="51614">MDLLAARDQENQVHRMHAAAAGKAGMKALGAKTPANKAPKTPFKVPLNDENAVGMPGKSVLKTNGKGNIPMTVKKNGKLDTNSFVTPAGPRSRAPLGMKTTNAKAAAFQTPGAVSSAKTQKASPRLRRPKVKVHQPELENEEEDDVPEIEYMPPKEVPLPDDMDDYVPSDLKYPMFEGKNATRGMWEVYHNPIEDDGRTRGQREFEEGLERDKKQRDEEFDKLFNAQWEKDQEETSRYFGVEPLKKVAPQPSLKPGDPKKKHATGPSTIKARSAVAALSDTSKPDFAASRVANKSRTAGDLNPMKKAPKPVASPSTTRHAAATAASKSTIGYAKGRATATNAAPRKPLSNVTKPAPFSAVTRRPTSTAPSTTTSRTRAPSTSTVASTGASVPRPRTAFSRSSSTSTQDTLVAPPQEEPQPVRTAEDVEREMERLFLEDSEGEEADAWANSFSEQLGGVDPFEEDLEGFQMQLPEGL</sequence>
<feature type="compositionally biased region" description="Polar residues" evidence="1">
    <location>
        <begin position="112"/>
        <end position="122"/>
    </location>
</feature>
<feature type="compositionally biased region" description="Basic residues" evidence="1">
    <location>
        <begin position="124"/>
        <end position="133"/>
    </location>
</feature>
<proteinExistence type="predicted"/>
<feature type="region of interest" description="Disordered" evidence="1">
    <location>
        <begin position="32"/>
        <end position="96"/>
    </location>
</feature>
<dbReference type="AlphaFoldDB" id="A0A9W4UUA8"/>
<name>A0A9W4UUA8_9PLEO</name>
<dbReference type="EMBL" id="CAOQHR010000012">
    <property type="protein sequence ID" value="CAI6341594.1"/>
    <property type="molecule type" value="Genomic_DNA"/>
</dbReference>
<feature type="compositionally biased region" description="Low complexity" evidence="1">
    <location>
        <begin position="360"/>
        <end position="406"/>
    </location>
</feature>
<feature type="region of interest" description="Disordered" evidence="1">
    <location>
        <begin position="192"/>
        <end position="427"/>
    </location>
</feature>
<protein>
    <submittedName>
        <fullName evidence="2">Uncharacterized protein</fullName>
    </submittedName>
</protein>
<feature type="region of interest" description="Disordered" evidence="1">
    <location>
        <begin position="108"/>
        <end position="144"/>
    </location>
</feature>
<feature type="compositionally biased region" description="Low complexity" evidence="1">
    <location>
        <begin position="312"/>
        <end position="329"/>
    </location>
</feature>
<dbReference type="Proteomes" id="UP001152607">
    <property type="component" value="Unassembled WGS sequence"/>
</dbReference>
<evidence type="ECO:0000313" key="2">
    <source>
        <dbReference type="EMBL" id="CAI6341594.1"/>
    </source>
</evidence>
<evidence type="ECO:0000313" key="3">
    <source>
        <dbReference type="Proteomes" id="UP001152607"/>
    </source>
</evidence>
<gene>
    <name evidence="2" type="ORF">PDIGIT_LOCUS14793</name>
</gene>
<accession>A0A9W4UUA8</accession>
<comment type="caution">
    <text evidence="2">The sequence shown here is derived from an EMBL/GenBank/DDBJ whole genome shotgun (WGS) entry which is preliminary data.</text>
</comment>
<feature type="compositionally biased region" description="Basic and acidic residues" evidence="1">
    <location>
        <begin position="192"/>
        <end position="236"/>
    </location>
</feature>
<evidence type="ECO:0000256" key="1">
    <source>
        <dbReference type="SAM" id="MobiDB-lite"/>
    </source>
</evidence>
<organism evidence="2 3">
    <name type="scientific">Periconia digitata</name>
    <dbReference type="NCBI Taxonomy" id="1303443"/>
    <lineage>
        <taxon>Eukaryota</taxon>
        <taxon>Fungi</taxon>
        <taxon>Dikarya</taxon>
        <taxon>Ascomycota</taxon>
        <taxon>Pezizomycotina</taxon>
        <taxon>Dothideomycetes</taxon>
        <taxon>Pleosporomycetidae</taxon>
        <taxon>Pleosporales</taxon>
        <taxon>Massarineae</taxon>
        <taxon>Periconiaceae</taxon>
        <taxon>Periconia</taxon>
    </lineage>
</organism>
<keyword evidence="3" id="KW-1185">Reference proteome</keyword>